<dbReference type="Proteomes" id="UP001145742">
    <property type="component" value="Unassembled WGS sequence"/>
</dbReference>
<accession>A0ABQ9CU26</accession>
<protein>
    <submittedName>
        <fullName evidence="1">Uncharacterized protein</fullName>
    </submittedName>
</protein>
<evidence type="ECO:0000313" key="1">
    <source>
        <dbReference type="EMBL" id="KAJ7406513.1"/>
    </source>
</evidence>
<dbReference type="EMBL" id="WHWB01034645">
    <property type="protein sequence ID" value="KAJ7406513.1"/>
    <property type="molecule type" value="Genomic_DNA"/>
</dbReference>
<sequence>MLSTQRHGSSTLTIKEILENGFVAGASSHSHSSPVQSYSREFGSASKSDTWELLMDLNSTEKGSFPCVVKQSESLSSCVKTDLHSLTQGISDLSLVCHCKAHQGQATLELSGLPCEHPSRASCLMDVASQNTSTPCKKDKHSKPLESLLSMSSELVGDLSVLGKMPAPRWEISSIKSPLDASLSLDVSSEELRLLPCSKPDTPPLETSVVIPWPDTFKKQPVLIHRSATAAILLSDPDPVPVFLHQPQ</sequence>
<comment type="caution">
    <text evidence="1">The sequence shown here is derived from an EMBL/GenBank/DDBJ whole genome shotgun (WGS) entry which is preliminary data.</text>
</comment>
<reference evidence="1" key="1">
    <citation type="submission" date="2019-10" db="EMBL/GenBank/DDBJ databases">
        <authorList>
            <person name="Soares A.E.R."/>
            <person name="Aleixo A."/>
            <person name="Schneider P."/>
            <person name="Miyaki C.Y."/>
            <person name="Schneider M.P."/>
            <person name="Mello C."/>
            <person name="Vasconcelos A.T.R."/>
        </authorList>
    </citation>
    <scope>NUCLEOTIDE SEQUENCE</scope>
    <source>
        <tissue evidence="1">Muscle</tissue>
    </source>
</reference>
<evidence type="ECO:0000313" key="2">
    <source>
        <dbReference type="Proteomes" id="UP001145742"/>
    </source>
</evidence>
<keyword evidence="2" id="KW-1185">Reference proteome</keyword>
<organism evidence="1 2">
    <name type="scientific">Willisornis vidua</name>
    <name type="common">Xingu scale-backed antbird</name>
    <dbReference type="NCBI Taxonomy" id="1566151"/>
    <lineage>
        <taxon>Eukaryota</taxon>
        <taxon>Metazoa</taxon>
        <taxon>Chordata</taxon>
        <taxon>Craniata</taxon>
        <taxon>Vertebrata</taxon>
        <taxon>Euteleostomi</taxon>
        <taxon>Archelosauria</taxon>
        <taxon>Archosauria</taxon>
        <taxon>Dinosauria</taxon>
        <taxon>Saurischia</taxon>
        <taxon>Theropoda</taxon>
        <taxon>Coelurosauria</taxon>
        <taxon>Aves</taxon>
        <taxon>Neognathae</taxon>
        <taxon>Neoaves</taxon>
        <taxon>Telluraves</taxon>
        <taxon>Australaves</taxon>
        <taxon>Passeriformes</taxon>
        <taxon>Thamnophilidae</taxon>
        <taxon>Willisornis</taxon>
    </lineage>
</organism>
<proteinExistence type="predicted"/>
<gene>
    <name evidence="1" type="ORF">WISP_133522</name>
</gene>
<name>A0ABQ9CU26_9PASS</name>